<dbReference type="SUPFAM" id="SSF52540">
    <property type="entry name" value="P-loop containing nucleoside triphosphate hydrolases"/>
    <property type="match status" value="2"/>
</dbReference>
<evidence type="ECO:0000256" key="4">
    <source>
        <dbReference type="ARBA" id="ARBA00022840"/>
    </source>
</evidence>
<evidence type="ECO:0000256" key="1">
    <source>
        <dbReference type="ARBA" id="ARBA00022448"/>
    </source>
</evidence>
<evidence type="ECO:0000256" key="2">
    <source>
        <dbReference type="ARBA" id="ARBA00022737"/>
    </source>
</evidence>
<evidence type="ECO:0000313" key="6">
    <source>
        <dbReference type="EMBL" id="KGA17756.1"/>
    </source>
</evidence>
<evidence type="ECO:0000256" key="3">
    <source>
        <dbReference type="ARBA" id="ARBA00022741"/>
    </source>
</evidence>
<name>A0A094QSM7_9ZZZZ</name>
<reference evidence="6" key="1">
    <citation type="submission" date="2014-06" db="EMBL/GenBank/DDBJ databases">
        <title>Key roles for freshwater Actinobacteria revealed by deep metagenomic sequencing.</title>
        <authorList>
            <person name="Ghai R."/>
            <person name="Mizuno C.M."/>
            <person name="Picazo A."/>
            <person name="Camacho A."/>
            <person name="Rodriguez-Valera F."/>
        </authorList>
    </citation>
    <scope>NUCLEOTIDE SEQUENCE</scope>
</reference>
<protein>
    <recommendedName>
        <fullName evidence="5">ABC transporter domain-containing protein</fullName>
    </recommendedName>
</protein>
<dbReference type="InterPro" id="IPR027417">
    <property type="entry name" value="P-loop_NTPase"/>
</dbReference>
<keyword evidence="2" id="KW-0677">Repeat</keyword>
<dbReference type="InterPro" id="IPR017871">
    <property type="entry name" value="ABC_transporter-like_CS"/>
</dbReference>
<dbReference type="InterPro" id="IPR003439">
    <property type="entry name" value="ABC_transporter-like_ATP-bd"/>
</dbReference>
<dbReference type="CDD" id="cd03216">
    <property type="entry name" value="ABC_Carb_Monos_I"/>
    <property type="match status" value="1"/>
</dbReference>
<feature type="domain" description="ABC transporter" evidence="5">
    <location>
        <begin position="1"/>
        <end position="227"/>
    </location>
</feature>
<evidence type="ECO:0000259" key="5">
    <source>
        <dbReference type="PROSITE" id="PS50893"/>
    </source>
</evidence>
<keyword evidence="4" id="KW-0067">ATP-binding</keyword>
<proteinExistence type="predicted"/>
<dbReference type="CDD" id="cd03215">
    <property type="entry name" value="ABC_Carb_Monos_II"/>
    <property type="match status" value="1"/>
</dbReference>
<keyword evidence="1" id="KW-0813">Transport</keyword>
<accession>A0A094QSM7</accession>
<dbReference type="SMART" id="SM00382">
    <property type="entry name" value="AAA"/>
    <property type="match status" value="2"/>
</dbReference>
<feature type="domain" description="ABC transporter" evidence="5">
    <location>
        <begin position="232"/>
        <end position="484"/>
    </location>
</feature>
<sequence length="484" mass="52057">MQALSEVSIHVNAGEILCLVGENGAGKSTLAAVAAGLVSPDSGKIFVDGEEVVLNSPRAAEIAGIRLASQELQLCPELDVMTNVLLGHYPHKKLPFLVDYASMKRKAAERLASLGLEDIDLHQNVGEMPVVYRAFVQIARSLTPGAKVLITDEPTAPMSDIEATRLLKLLKTICDQGVGIIFVSHRLDEVLNIADRVVVLRDGKLVDEMNKSEGNKERIVSSMLGHASVDGVRAASSTNENSEVAMKVENLTTSNGISDTNLTLKFGEILGVYGIAGSGRDSLGMTLFGSNKPTSGKITVGGSELKLGSIKSTMEMGIGYVPAERRAQGLLLERSIKENITLAFLRKLSKLGLIQAKSESVAGQLWVDNLSIKTKNIENEVLSLSGGNQQKVLLSRWLLTGCRILILDDPTRGVDIGSKLEIYELLQNLAHNEGVAVLVISSDIEEVLKISDRIEVMRNGKITLSKANPTQQEVARAAYLEEAS</sequence>
<dbReference type="GO" id="GO:0016887">
    <property type="term" value="F:ATP hydrolysis activity"/>
    <property type="evidence" value="ECO:0007669"/>
    <property type="project" value="InterPro"/>
</dbReference>
<dbReference type="PANTHER" id="PTHR43790">
    <property type="entry name" value="CARBOHYDRATE TRANSPORT ATP-BINDING PROTEIN MG119-RELATED"/>
    <property type="match status" value="1"/>
</dbReference>
<dbReference type="PANTHER" id="PTHR43790:SF9">
    <property type="entry name" value="GALACTOFURANOSE TRANSPORTER ATP-BINDING PROTEIN YTFR"/>
    <property type="match status" value="1"/>
</dbReference>
<dbReference type="EMBL" id="JNSL01000055">
    <property type="protein sequence ID" value="KGA17756.1"/>
    <property type="molecule type" value="Genomic_DNA"/>
</dbReference>
<dbReference type="AlphaFoldDB" id="A0A094QSM7"/>
<dbReference type="PROSITE" id="PS00211">
    <property type="entry name" value="ABC_TRANSPORTER_1"/>
    <property type="match status" value="1"/>
</dbReference>
<keyword evidence="3" id="KW-0547">Nucleotide-binding</keyword>
<dbReference type="InterPro" id="IPR050107">
    <property type="entry name" value="ABC_carbohydrate_import_ATPase"/>
</dbReference>
<dbReference type="InterPro" id="IPR003593">
    <property type="entry name" value="AAA+_ATPase"/>
</dbReference>
<comment type="caution">
    <text evidence="6">The sequence shown here is derived from an EMBL/GenBank/DDBJ whole genome shotgun (WGS) entry which is preliminary data.</text>
</comment>
<dbReference type="PROSITE" id="PS50893">
    <property type="entry name" value="ABC_TRANSPORTER_2"/>
    <property type="match status" value="2"/>
</dbReference>
<organism evidence="6">
    <name type="scientific">freshwater metagenome</name>
    <dbReference type="NCBI Taxonomy" id="449393"/>
    <lineage>
        <taxon>unclassified sequences</taxon>
        <taxon>metagenomes</taxon>
        <taxon>ecological metagenomes</taxon>
    </lineage>
</organism>
<gene>
    <name evidence="6" type="ORF">GM51_9755</name>
</gene>
<dbReference type="Gene3D" id="3.40.50.300">
    <property type="entry name" value="P-loop containing nucleotide triphosphate hydrolases"/>
    <property type="match status" value="2"/>
</dbReference>
<dbReference type="Pfam" id="PF00005">
    <property type="entry name" value="ABC_tran"/>
    <property type="match status" value="2"/>
</dbReference>
<dbReference type="GO" id="GO:0005524">
    <property type="term" value="F:ATP binding"/>
    <property type="evidence" value="ECO:0007669"/>
    <property type="project" value="UniProtKB-KW"/>
</dbReference>